<evidence type="ECO:0000259" key="1">
    <source>
        <dbReference type="PROSITE" id="PS50844"/>
    </source>
</evidence>
<dbReference type="InterPro" id="IPR036732">
    <property type="entry name" value="AFP_Neu5c_C_sf"/>
</dbReference>
<dbReference type="Proteomes" id="UP000078428">
    <property type="component" value="Unassembled WGS sequence"/>
</dbReference>
<proteinExistence type="predicted"/>
<gene>
    <name evidence="2" type="ORF">A6A04_05905</name>
</gene>
<accession>A0A178MFG9</accession>
<dbReference type="Gene3D" id="3.90.1210.10">
    <property type="entry name" value="Antifreeze-like/N-acetylneuraminic acid synthase C-terminal domain"/>
    <property type="match status" value="1"/>
</dbReference>
<dbReference type="Pfam" id="PF08666">
    <property type="entry name" value="SAF"/>
    <property type="match status" value="1"/>
</dbReference>
<sequence length="349" mass="36987">MDSIMIDGRAIGPGHPPYVVAEMSGNHNGDLSRAFALLEAAKAAGADAVKLQTYTADTITIDHDGPGFVIEGGLWAGRKLHELYAEAHTPWDWHKPLFERARALGLGVFSSPFDATAVDLLESLDAPAYKVASFELVDLPLIRRIAATGKPMIMSTGLAHLGEIQDAVACARDAGCREMILLHCVSGYPTAPEDANLRTIPHLAEAFGVQAGLSDHTMGTAVSVAAVALGATFIEKHFTLARADGGPDAAFSLEPSELAELVSGARTAWAALGRVSYDLKPSESGNLQFRRSLYVVADMAAGEAFTAANLRSIRPGFGLAPKYLPEIIGRRASRALGRGTPLGWDMIES</sequence>
<keyword evidence="3" id="KW-1185">Reference proteome</keyword>
<dbReference type="OrthoDB" id="9781701at2"/>
<evidence type="ECO:0000313" key="3">
    <source>
        <dbReference type="Proteomes" id="UP000078428"/>
    </source>
</evidence>
<dbReference type="InterPro" id="IPR013785">
    <property type="entry name" value="Aldolase_TIM"/>
</dbReference>
<feature type="domain" description="AFP-like" evidence="1">
    <location>
        <begin position="292"/>
        <end position="349"/>
    </location>
</feature>
<dbReference type="SUPFAM" id="SSF51569">
    <property type="entry name" value="Aldolase"/>
    <property type="match status" value="1"/>
</dbReference>
<dbReference type="Pfam" id="PF03102">
    <property type="entry name" value="NeuB"/>
    <property type="match status" value="1"/>
</dbReference>
<dbReference type="InterPro" id="IPR006190">
    <property type="entry name" value="SAF_AFP_Neu5Ac"/>
</dbReference>
<dbReference type="SMART" id="SM00858">
    <property type="entry name" value="SAF"/>
    <property type="match status" value="1"/>
</dbReference>
<dbReference type="PANTHER" id="PTHR42966">
    <property type="entry name" value="N-ACETYLNEURAMINATE SYNTHASE"/>
    <property type="match status" value="1"/>
</dbReference>
<dbReference type="InterPro" id="IPR057736">
    <property type="entry name" value="SAF_PseI/NeuA/NeuB"/>
</dbReference>
<dbReference type="EMBL" id="LWQT01000088">
    <property type="protein sequence ID" value="OAN46644.1"/>
    <property type="molecule type" value="Genomic_DNA"/>
</dbReference>
<dbReference type="NCBIfam" id="TIGR03586">
    <property type="entry name" value="PseI"/>
    <property type="match status" value="1"/>
</dbReference>
<dbReference type="STRING" id="1285242.A6A04_05905"/>
<organism evidence="2 3">
    <name type="scientific">Paramagnetospirillum marisnigri</name>
    <dbReference type="NCBI Taxonomy" id="1285242"/>
    <lineage>
        <taxon>Bacteria</taxon>
        <taxon>Pseudomonadati</taxon>
        <taxon>Pseudomonadota</taxon>
        <taxon>Alphaproteobacteria</taxon>
        <taxon>Rhodospirillales</taxon>
        <taxon>Magnetospirillaceae</taxon>
        <taxon>Paramagnetospirillum</taxon>
    </lineage>
</organism>
<dbReference type="GO" id="GO:0016051">
    <property type="term" value="P:carbohydrate biosynthetic process"/>
    <property type="evidence" value="ECO:0007669"/>
    <property type="project" value="InterPro"/>
</dbReference>
<dbReference type="PANTHER" id="PTHR42966:SF2">
    <property type="entry name" value="PSEUDAMINIC ACID SYNTHASE"/>
    <property type="match status" value="1"/>
</dbReference>
<dbReference type="AlphaFoldDB" id="A0A178MFG9"/>
<dbReference type="InterPro" id="IPR013132">
    <property type="entry name" value="PseI/NeuA/B-like_N"/>
</dbReference>
<dbReference type="PROSITE" id="PS50844">
    <property type="entry name" value="AFP_LIKE"/>
    <property type="match status" value="1"/>
</dbReference>
<dbReference type="CDD" id="cd11615">
    <property type="entry name" value="SAF_NeuB_like"/>
    <property type="match status" value="1"/>
</dbReference>
<dbReference type="InterPro" id="IPR051690">
    <property type="entry name" value="PseI-like"/>
</dbReference>
<reference evidence="2 3" key="1">
    <citation type="submission" date="2016-04" db="EMBL/GenBank/DDBJ databases">
        <title>Draft genome sequence of freshwater magnetotactic bacteria Magnetospirillum marisnigri SP-1 and Magnetospirillum moscoviense BB-1.</title>
        <authorList>
            <person name="Koziaeva V."/>
            <person name="Dziuba M.V."/>
            <person name="Ivanov T.M."/>
            <person name="Kuznetsov B."/>
            <person name="Grouzdev D.S."/>
        </authorList>
    </citation>
    <scope>NUCLEOTIDE SEQUENCE [LARGE SCALE GENOMIC DNA]</scope>
    <source>
        <strain evidence="2 3">SP-1</strain>
    </source>
</reference>
<dbReference type="Gene3D" id="3.20.20.70">
    <property type="entry name" value="Aldolase class I"/>
    <property type="match status" value="1"/>
</dbReference>
<evidence type="ECO:0000313" key="2">
    <source>
        <dbReference type="EMBL" id="OAN46644.1"/>
    </source>
</evidence>
<dbReference type="InterPro" id="IPR020030">
    <property type="entry name" value="Pseudaminic_synth_PseI"/>
</dbReference>
<protein>
    <submittedName>
        <fullName evidence="2">Pseudaminic acid synthase</fullName>
    </submittedName>
</protein>
<comment type="caution">
    <text evidence="2">The sequence shown here is derived from an EMBL/GenBank/DDBJ whole genome shotgun (WGS) entry which is preliminary data.</text>
</comment>
<name>A0A178MFG9_9PROT</name>
<dbReference type="SUPFAM" id="SSF51269">
    <property type="entry name" value="AFP III-like domain"/>
    <property type="match status" value="1"/>
</dbReference>
<dbReference type="GO" id="GO:0047444">
    <property type="term" value="F:N-acylneuraminate-9-phosphate synthase activity"/>
    <property type="evidence" value="ECO:0007669"/>
    <property type="project" value="TreeGrafter"/>
</dbReference>
<dbReference type="InterPro" id="IPR013974">
    <property type="entry name" value="SAF"/>
</dbReference>